<dbReference type="OrthoDB" id="5857347at2759"/>
<evidence type="ECO:0000256" key="1">
    <source>
        <dbReference type="SAM" id="SignalP"/>
    </source>
</evidence>
<sequence>MHLQFLLVLGLALKRQLVGLRTQLKEYMFKEEEICDQPQFKDLNSITEDQLYGFLATLSAAHPGPFCSLCDRFMNELRQRVFVVNPLWG</sequence>
<feature type="non-terminal residue" evidence="2">
    <location>
        <position position="89"/>
    </location>
</feature>
<dbReference type="AlphaFoldDB" id="A0A0C2C2Z7"/>
<gene>
    <name evidence="2" type="ORF">ANCDUO_26020</name>
</gene>
<protein>
    <submittedName>
        <fullName evidence="2">Uncharacterized protein</fullName>
    </submittedName>
</protein>
<evidence type="ECO:0000313" key="3">
    <source>
        <dbReference type="Proteomes" id="UP000054047"/>
    </source>
</evidence>
<dbReference type="EMBL" id="KN781372">
    <property type="protein sequence ID" value="KIH43967.1"/>
    <property type="molecule type" value="Genomic_DNA"/>
</dbReference>
<evidence type="ECO:0000313" key="2">
    <source>
        <dbReference type="EMBL" id="KIH43967.1"/>
    </source>
</evidence>
<organism evidence="2 3">
    <name type="scientific">Ancylostoma duodenale</name>
    <dbReference type="NCBI Taxonomy" id="51022"/>
    <lineage>
        <taxon>Eukaryota</taxon>
        <taxon>Metazoa</taxon>
        <taxon>Ecdysozoa</taxon>
        <taxon>Nematoda</taxon>
        <taxon>Chromadorea</taxon>
        <taxon>Rhabditida</taxon>
        <taxon>Rhabditina</taxon>
        <taxon>Rhabditomorpha</taxon>
        <taxon>Strongyloidea</taxon>
        <taxon>Ancylostomatidae</taxon>
        <taxon>Ancylostomatinae</taxon>
        <taxon>Ancylostoma</taxon>
    </lineage>
</organism>
<reference evidence="2 3" key="1">
    <citation type="submission" date="2013-12" db="EMBL/GenBank/DDBJ databases">
        <title>Draft genome of the parsitic nematode Ancylostoma duodenale.</title>
        <authorList>
            <person name="Mitreva M."/>
        </authorList>
    </citation>
    <scope>NUCLEOTIDE SEQUENCE [LARGE SCALE GENOMIC DNA]</scope>
    <source>
        <strain evidence="2 3">Zhejiang</strain>
    </source>
</reference>
<accession>A0A0C2C2Z7</accession>
<name>A0A0C2C2Z7_9BILA</name>
<feature type="chain" id="PRO_5002158915" evidence="1">
    <location>
        <begin position="20"/>
        <end position="89"/>
    </location>
</feature>
<proteinExistence type="predicted"/>
<dbReference type="Proteomes" id="UP000054047">
    <property type="component" value="Unassembled WGS sequence"/>
</dbReference>
<keyword evidence="3" id="KW-1185">Reference proteome</keyword>
<feature type="signal peptide" evidence="1">
    <location>
        <begin position="1"/>
        <end position="19"/>
    </location>
</feature>
<keyword evidence="1" id="KW-0732">Signal</keyword>